<dbReference type="PANTHER" id="PTHR22911:SF135">
    <property type="entry name" value="BLR4310 PROTEIN"/>
    <property type="match status" value="1"/>
</dbReference>
<evidence type="ECO:0000259" key="2">
    <source>
        <dbReference type="Pfam" id="PF00892"/>
    </source>
</evidence>
<reference evidence="4" key="1">
    <citation type="submission" date="2015-09" db="EMBL/GenBank/DDBJ databases">
        <authorList>
            <person name="Rodrigo-Torres Lidia"/>
            <person name="Arahal R.David."/>
        </authorList>
    </citation>
    <scope>NUCLEOTIDE SEQUENCE [LARGE SCALE GENOMIC DNA]</scope>
    <source>
        <strain evidence="4">CECT 5114</strain>
    </source>
</reference>
<evidence type="ECO:0000256" key="1">
    <source>
        <dbReference type="SAM" id="Phobius"/>
    </source>
</evidence>
<keyword evidence="1" id="KW-0472">Membrane</keyword>
<feature type="domain" description="EamA" evidence="2">
    <location>
        <begin position="4"/>
        <end position="131"/>
    </location>
</feature>
<dbReference type="SUPFAM" id="SSF103481">
    <property type="entry name" value="Multidrug resistance efflux transporter EmrE"/>
    <property type="match status" value="2"/>
</dbReference>
<dbReference type="InterPro" id="IPR037185">
    <property type="entry name" value="EmrE-like"/>
</dbReference>
<dbReference type="STRING" id="1715691.TA5113_03036"/>
<keyword evidence="1" id="KW-0812">Transmembrane</keyword>
<dbReference type="AlphaFoldDB" id="A0A0N7MC40"/>
<evidence type="ECO:0000313" key="3">
    <source>
        <dbReference type="EMBL" id="CUK27144.1"/>
    </source>
</evidence>
<feature type="transmembrane region" description="Helical" evidence="1">
    <location>
        <begin position="30"/>
        <end position="46"/>
    </location>
</feature>
<dbReference type="GO" id="GO:0016020">
    <property type="term" value="C:membrane"/>
    <property type="evidence" value="ECO:0007669"/>
    <property type="project" value="InterPro"/>
</dbReference>
<feature type="transmembrane region" description="Helical" evidence="1">
    <location>
        <begin position="170"/>
        <end position="189"/>
    </location>
</feature>
<gene>
    <name evidence="3" type="ORF">TA5114_02966</name>
</gene>
<keyword evidence="4" id="KW-1185">Reference proteome</keyword>
<feature type="transmembrane region" description="Helical" evidence="1">
    <location>
        <begin position="117"/>
        <end position="135"/>
    </location>
</feature>
<evidence type="ECO:0000313" key="4">
    <source>
        <dbReference type="Proteomes" id="UP000051184"/>
    </source>
</evidence>
<feature type="transmembrane region" description="Helical" evidence="1">
    <location>
        <begin position="201"/>
        <end position="218"/>
    </location>
</feature>
<feature type="transmembrane region" description="Helical" evidence="1">
    <location>
        <begin position="58"/>
        <end position="83"/>
    </location>
</feature>
<dbReference type="EMBL" id="CYUE01000021">
    <property type="protein sequence ID" value="CUK27144.1"/>
    <property type="molecule type" value="Genomic_DNA"/>
</dbReference>
<feature type="transmembrane region" description="Helical" evidence="1">
    <location>
        <begin position="89"/>
        <end position="108"/>
    </location>
</feature>
<organism evidence="3 4">
    <name type="scientific">Cognatishimia activa</name>
    <dbReference type="NCBI Taxonomy" id="1715691"/>
    <lineage>
        <taxon>Bacteria</taxon>
        <taxon>Pseudomonadati</taxon>
        <taxon>Pseudomonadota</taxon>
        <taxon>Alphaproteobacteria</taxon>
        <taxon>Rhodobacterales</taxon>
        <taxon>Paracoccaceae</taxon>
        <taxon>Cognatishimia</taxon>
    </lineage>
</organism>
<dbReference type="Pfam" id="PF00892">
    <property type="entry name" value="EamA"/>
    <property type="match status" value="2"/>
</dbReference>
<feature type="domain" description="EamA" evidence="2">
    <location>
        <begin position="141"/>
        <end position="271"/>
    </location>
</feature>
<proteinExistence type="predicted"/>
<dbReference type="InterPro" id="IPR000620">
    <property type="entry name" value="EamA_dom"/>
</dbReference>
<name>A0A0N7MC40_9RHOB</name>
<sequence>MGLMGLAMACFAAGDGMIKLLTQSISRGQVMVFMGLGGVVVFALLCRQQSTRIISPLFFRPIIVLRNVAEVTAAVSFFTAFTLAPLSSIAAIMQTIPLILTVTAAVFLKEHVGPRRWGAVFIGMIGVMIILRPDSGGLDPALLLAVLGTLALAARDLAARLAPQEASTPLLSLYAFGALIPVGFVLSWVGEGNQPISLTSAWHLILMNAFAILGYFCATKAMRIGEVSSVSPVRYTRLPFAAVVGYVLFSEIPDAQTLFGSALIIGAGLFVMLREAQIKS</sequence>
<accession>A0A0N7MC40</accession>
<protein>
    <submittedName>
        <fullName evidence="3">Carboxylate/amino acid/amine transporter</fullName>
    </submittedName>
</protein>
<feature type="transmembrane region" description="Helical" evidence="1">
    <location>
        <begin position="141"/>
        <end position="158"/>
    </location>
</feature>
<dbReference type="Gene3D" id="1.10.3730.20">
    <property type="match status" value="1"/>
</dbReference>
<dbReference type="Proteomes" id="UP000051184">
    <property type="component" value="Unassembled WGS sequence"/>
</dbReference>
<keyword evidence="1" id="KW-1133">Transmembrane helix</keyword>
<dbReference type="PANTHER" id="PTHR22911">
    <property type="entry name" value="ACYL-MALONYL CONDENSING ENZYME-RELATED"/>
    <property type="match status" value="1"/>
</dbReference>